<proteinExistence type="predicted"/>
<reference evidence="4 5" key="1">
    <citation type="submission" date="2019-09" db="EMBL/GenBank/DDBJ databases">
        <title>Taxonomic organization of the family Brucellaceae based on a phylogenomic approach.</title>
        <authorList>
            <person name="Leclercq S."/>
            <person name="Cloeckaert A."/>
            <person name="Zygmunt M.S."/>
        </authorList>
    </citation>
    <scope>NUCLEOTIDE SEQUENCE [LARGE SCALE GENOMIC DNA]</scope>
    <source>
        <strain evidence="3 4">CCUG 34461</strain>
        <strain evidence="2 5">LMG 3313</strain>
    </source>
</reference>
<dbReference type="EMBL" id="WBWS01000017">
    <property type="protein sequence ID" value="KAB2766481.1"/>
    <property type="molecule type" value="Genomic_DNA"/>
</dbReference>
<evidence type="ECO:0000256" key="1">
    <source>
        <dbReference type="SAM" id="Phobius"/>
    </source>
</evidence>
<evidence type="ECO:0000313" key="5">
    <source>
        <dbReference type="Proteomes" id="UP000481876"/>
    </source>
</evidence>
<dbReference type="KEGG" id="oah:DR92_1887"/>
<keyword evidence="1" id="KW-1133">Transmembrane helix</keyword>
<dbReference type="AlphaFoldDB" id="A0A6I0DMZ1"/>
<dbReference type="Proteomes" id="UP000441102">
    <property type="component" value="Unassembled WGS sequence"/>
</dbReference>
<evidence type="ECO:0000313" key="2">
    <source>
        <dbReference type="EMBL" id="KAB2766481.1"/>
    </source>
</evidence>
<gene>
    <name evidence="2" type="ORF">F9L04_16745</name>
    <name evidence="3" type="ORF">F9L06_22380</name>
</gene>
<comment type="caution">
    <text evidence="3">The sequence shown here is derived from an EMBL/GenBank/DDBJ whole genome shotgun (WGS) entry which is preliminary data.</text>
</comment>
<evidence type="ECO:0000313" key="3">
    <source>
        <dbReference type="EMBL" id="KAB2792070.1"/>
    </source>
</evidence>
<dbReference type="EMBL" id="WBWX01000012">
    <property type="protein sequence ID" value="KAB2792070.1"/>
    <property type="molecule type" value="Genomic_DNA"/>
</dbReference>
<evidence type="ECO:0000313" key="4">
    <source>
        <dbReference type="Proteomes" id="UP000441102"/>
    </source>
</evidence>
<protein>
    <submittedName>
        <fullName evidence="3">Uncharacterized protein</fullName>
    </submittedName>
</protein>
<name>A0A6I0DMZ1_BRUAN</name>
<keyword evidence="1" id="KW-0472">Membrane</keyword>
<dbReference type="Proteomes" id="UP000481876">
    <property type="component" value="Unassembled WGS sequence"/>
</dbReference>
<sequence length="104" mass="11398">MAMHGPNGPLLANSNYREVPAARTLRNSVRVYRESWNGSVPNAASFAKPCLQIAFAPAIMKHIVGQSIARRSRMSHYLLASGDLLAIAAIILSVAYLSWKQFSK</sequence>
<keyword evidence="1" id="KW-0812">Transmembrane</keyword>
<feature type="transmembrane region" description="Helical" evidence="1">
    <location>
        <begin position="77"/>
        <end position="99"/>
    </location>
</feature>
<accession>A0A6I0DMZ1</accession>
<organism evidence="3 4">
    <name type="scientific">Brucella anthropi</name>
    <name type="common">Ochrobactrum anthropi</name>
    <dbReference type="NCBI Taxonomy" id="529"/>
    <lineage>
        <taxon>Bacteria</taxon>
        <taxon>Pseudomonadati</taxon>
        <taxon>Pseudomonadota</taxon>
        <taxon>Alphaproteobacteria</taxon>
        <taxon>Hyphomicrobiales</taxon>
        <taxon>Brucellaceae</taxon>
        <taxon>Brucella/Ochrobactrum group</taxon>
        <taxon>Brucella</taxon>
    </lineage>
</organism>